<organism evidence="1 2">
    <name type="scientific">Trichinella murrelli</name>
    <dbReference type="NCBI Taxonomy" id="144512"/>
    <lineage>
        <taxon>Eukaryota</taxon>
        <taxon>Metazoa</taxon>
        <taxon>Ecdysozoa</taxon>
        <taxon>Nematoda</taxon>
        <taxon>Enoplea</taxon>
        <taxon>Dorylaimia</taxon>
        <taxon>Trichinellida</taxon>
        <taxon>Trichinellidae</taxon>
        <taxon>Trichinella</taxon>
    </lineage>
</organism>
<protein>
    <submittedName>
        <fullName evidence="1">Uncharacterized protein</fullName>
    </submittedName>
</protein>
<sequence>MLQLSAKLSEPSWYGQPHAVVLADVIPHELVHTVDALPVFPDVFRQPMGFLLRRVLNLHVQRQPQLSAEHGDRRRHPRALVNAAVVRQHDKRQHVVSLVRVPIDHNGQHVEERAVKPFCLSIPLRVVRRVSCLPDAEQAAHLHHYRRFK</sequence>
<reference evidence="1 2" key="1">
    <citation type="submission" date="2015-01" db="EMBL/GenBank/DDBJ databases">
        <title>Evolution of Trichinella species and genotypes.</title>
        <authorList>
            <person name="Korhonen P.K."/>
            <person name="Edoardo P."/>
            <person name="Giuseppe L.R."/>
            <person name="Gasser R.B."/>
        </authorList>
    </citation>
    <scope>NUCLEOTIDE SEQUENCE [LARGE SCALE GENOMIC DNA]</scope>
    <source>
        <strain evidence="1">ISS417</strain>
    </source>
</reference>
<proteinExistence type="predicted"/>
<gene>
    <name evidence="1" type="ORF">T05_7395</name>
</gene>
<accession>A0A0V0T4L2</accession>
<evidence type="ECO:0000313" key="2">
    <source>
        <dbReference type="Proteomes" id="UP000055048"/>
    </source>
</evidence>
<dbReference type="OrthoDB" id="5936614at2759"/>
<dbReference type="EMBL" id="JYDJ01000652">
    <property type="protein sequence ID" value="KRX34015.1"/>
    <property type="molecule type" value="Genomic_DNA"/>
</dbReference>
<dbReference type="Proteomes" id="UP000055048">
    <property type="component" value="Unassembled WGS sequence"/>
</dbReference>
<dbReference type="AlphaFoldDB" id="A0A0V0T4L2"/>
<evidence type="ECO:0000313" key="1">
    <source>
        <dbReference type="EMBL" id="KRX34015.1"/>
    </source>
</evidence>
<comment type="caution">
    <text evidence="1">The sequence shown here is derived from an EMBL/GenBank/DDBJ whole genome shotgun (WGS) entry which is preliminary data.</text>
</comment>
<keyword evidence="2" id="KW-1185">Reference proteome</keyword>
<name>A0A0V0T4L2_9BILA</name>